<reference evidence="2 3" key="1">
    <citation type="journal article" date="2015" name="BMC Genomics">
        <title>Gene expression during zombie ant biting behavior reflects the complexity underlying fungal parasitic behavioral manipulation.</title>
        <authorList>
            <person name="de Bekker C."/>
            <person name="Ohm R.A."/>
            <person name="Loreto R.G."/>
            <person name="Sebastian A."/>
            <person name="Albert I."/>
            <person name="Merrow M."/>
            <person name="Brachmann A."/>
            <person name="Hughes D.P."/>
        </authorList>
    </citation>
    <scope>NUCLEOTIDE SEQUENCE [LARGE SCALE GENOMIC DNA]</scope>
    <source>
        <strain evidence="2 3">SC16a</strain>
    </source>
</reference>
<accession>A0A2A9PL64</accession>
<evidence type="ECO:0000313" key="3">
    <source>
        <dbReference type="Proteomes" id="UP000037136"/>
    </source>
</evidence>
<reference evidence="2 3" key="2">
    <citation type="journal article" date="2017" name="Sci. Rep.">
        <title>Ant-infecting Ophiocordyceps genomes reveal a high diversity of potential behavioral manipulation genes and a possible major role for enterotoxins.</title>
        <authorList>
            <person name="de Bekker C."/>
            <person name="Ohm R.A."/>
            <person name="Evans H.C."/>
            <person name="Brachmann A."/>
            <person name="Hughes D.P."/>
        </authorList>
    </citation>
    <scope>NUCLEOTIDE SEQUENCE [LARGE SCALE GENOMIC DNA]</scope>
    <source>
        <strain evidence="2 3">SC16a</strain>
    </source>
</reference>
<feature type="region of interest" description="Disordered" evidence="1">
    <location>
        <begin position="64"/>
        <end position="90"/>
    </location>
</feature>
<feature type="compositionally biased region" description="Polar residues" evidence="1">
    <location>
        <begin position="81"/>
        <end position="90"/>
    </location>
</feature>
<comment type="caution">
    <text evidence="2">The sequence shown here is derived from an EMBL/GenBank/DDBJ whole genome shotgun (WGS) entry which is preliminary data.</text>
</comment>
<feature type="compositionally biased region" description="Basic and acidic residues" evidence="1">
    <location>
        <begin position="362"/>
        <end position="379"/>
    </location>
</feature>
<sequence length="452" mass="49745">MDYQHLTHALADAFNALADEVQLLGDRKTVLEHKLRFAHEQFQYLADKYSPSTPEIAETLAKLQLPPHTSVDDTSPVPLPQRSSPQSQHQLALVIRDGRRAASHLVSLTGSSKATGSSRPSLSQTSPGDTSTSTTALEQDFTVEGRKGNLQCPFTMADDEVSVPDAPLADNVHCAAMEADSAAQSAPKCPIRLMDKHSAAEIANYFEAHKHELPRSHEVCLRRYQKNEEQIRKLDSKYGNIVSMIESLGHLHQSMLPEEEVTLDRQRDIDRASNERVENWAQAVSATGKSDGADKLPMDEAERQTRFERSLKEVRVGESPSRPWGISVPVYETSGPDEHQPSSPPPAPVHMHSAVRSGGKCPVDHNKLASSSKSEEKKPSPMPSQFERTPRTPIRGTFPHSPPLLFQSASANRETPKVGASAPPQMTFTGPVFIGYPMEQAVQFLNQHRGDA</sequence>
<protein>
    <submittedName>
        <fullName evidence="2">Uncharacterized protein</fullName>
    </submittedName>
</protein>
<organism evidence="2 3">
    <name type="scientific">Ophiocordyceps unilateralis</name>
    <name type="common">Zombie-ant fungus</name>
    <name type="synonym">Torrubia unilateralis</name>
    <dbReference type="NCBI Taxonomy" id="268505"/>
    <lineage>
        <taxon>Eukaryota</taxon>
        <taxon>Fungi</taxon>
        <taxon>Dikarya</taxon>
        <taxon>Ascomycota</taxon>
        <taxon>Pezizomycotina</taxon>
        <taxon>Sordariomycetes</taxon>
        <taxon>Hypocreomycetidae</taxon>
        <taxon>Hypocreales</taxon>
        <taxon>Ophiocordycipitaceae</taxon>
        <taxon>Ophiocordyceps</taxon>
    </lineage>
</organism>
<dbReference type="OrthoDB" id="5343576at2759"/>
<dbReference type="Proteomes" id="UP000037136">
    <property type="component" value="Unassembled WGS sequence"/>
</dbReference>
<feature type="compositionally biased region" description="Polar residues" evidence="1">
    <location>
        <begin position="108"/>
        <end position="137"/>
    </location>
</feature>
<evidence type="ECO:0000313" key="2">
    <source>
        <dbReference type="EMBL" id="PFH61781.1"/>
    </source>
</evidence>
<dbReference type="EMBL" id="LAZP02000055">
    <property type="protein sequence ID" value="PFH61781.1"/>
    <property type="molecule type" value="Genomic_DNA"/>
</dbReference>
<dbReference type="AlphaFoldDB" id="A0A2A9PL64"/>
<dbReference type="STRING" id="268505.A0A2A9PL64"/>
<proteinExistence type="predicted"/>
<feature type="region of interest" description="Disordered" evidence="1">
    <location>
        <begin position="108"/>
        <end position="139"/>
    </location>
</feature>
<feature type="region of interest" description="Disordered" evidence="1">
    <location>
        <begin position="273"/>
        <end position="401"/>
    </location>
</feature>
<keyword evidence="3" id="KW-1185">Reference proteome</keyword>
<evidence type="ECO:0000256" key="1">
    <source>
        <dbReference type="SAM" id="MobiDB-lite"/>
    </source>
</evidence>
<name>A0A2A9PL64_OPHUN</name>
<feature type="compositionally biased region" description="Basic and acidic residues" evidence="1">
    <location>
        <begin position="291"/>
        <end position="316"/>
    </location>
</feature>
<gene>
    <name evidence="2" type="ORF">XA68_16310</name>
</gene>